<keyword evidence="3" id="KW-1003">Cell membrane</keyword>
<dbReference type="AlphaFoldDB" id="B9XSX5"/>
<evidence type="ECO:0000256" key="1">
    <source>
        <dbReference type="ARBA" id="ARBA00004651"/>
    </source>
</evidence>
<dbReference type="PANTHER" id="PTHR30012">
    <property type="entry name" value="GENERAL SECRETION PATHWAY PROTEIN"/>
    <property type="match status" value="1"/>
</dbReference>
<organism evidence="9 10">
    <name type="scientific">Pedosphaera parvula (strain Ellin514)</name>
    <dbReference type="NCBI Taxonomy" id="320771"/>
    <lineage>
        <taxon>Bacteria</taxon>
        <taxon>Pseudomonadati</taxon>
        <taxon>Verrucomicrobiota</taxon>
        <taxon>Pedosphaerae</taxon>
        <taxon>Pedosphaerales</taxon>
        <taxon>Pedosphaeraceae</taxon>
        <taxon>Pedosphaera</taxon>
    </lineage>
</organism>
<keyword evidence="10" id="KW-1185">Reference proteome</keyword>
<dbReference type="GO" id="GO:0005886">
    <property type="term" value="C:plasma membrane"/>
    <property type="evidence" value="ECO:0007669"/>
    <property type="project" value="UniProtKB-SubCell"/>
</dbReference>
<evidence type="ECO:0000256" key="4">
    <source>
        <dbReference type="ARBA" id="ARBA00022692"/>
    </source>
</evidence>
<protein>
    <submittedName>
        <fullName evidence="9">Type II secretory pathway component PulF-like protein</fullName>
    </submittedName>
</protein>
<dbReference type="Proteomes" id="UP000003688">
    <property type="component" value="Unassembled WGS sequence"/>
</dbReference>
<feature type="transmembrane region" description="Helical" evidence="7">
    <location>
        <begin position="357"/>
        <end position="380"/>
    </location>
</feature>
<evidence type="ECO:0000259" key="8">
    <source>
        <dbReference type="Pfam" id="PF00482"/>
    </source>
</evidence>
<keyword evidence="4 7" id="KW-0812">Transmembrane</keyword>
<sequence>MNDEMDILKLILGAILWFLFWLAPLCALLFTGYVCFSLPLKRQERARFFLDLLDTALREGKRVENVLISISESRDRSMGVRFHLLAAYLETGMRLGEALDKVPRLLPTQISTMLKVGGQIGDIGKMLPACRQLLKDAQSQTQGAINYLVLLAFVITPMGISIFGVLETFVMPQFEGVAVSMGAQNSHSIAFLVVHKTLLISIQILLLAVVWSVAFCYIGGPRLTTWTKSGAAGIIDRLFYALPWRRKRMERDFSAMLAVLLDSGTPEPEALRLAANCTANGVFQTKTGLAVAALQQGTTLPEAVQNLDQSGEFGWRLSHAMRTRGGFLKAVLGWNESLDAKAFQQEQATAQVISTGLLLANALLVGFVMVSVFGVLISIIRMELLW</sequence>
<evidence type="ECO:0000313" key="10">
    <source>
        <dbReference type="Proteomes" id="UP000003688"/>
    </source>
</evidence>
<evidence type="ECO:0000256" key="2">
    <source>
        <dbReference type="ARBA" id="ARBA00005745"/>
    </source>
</evidence>
<reference evidence="9 10" key="1">
    <citation type="journal article" date="2011" name="J. Bacteriol.">
        <title>Genome sequence of 'Pedosphaera parvula' Ellin514, an aerobic Verrucomicrobial isolate from pasture soil.</title>
        <authorList>
            <person name="Kant R."/>
            <person name="van Passel M.W."/>
            <person name="Sangwan P."/>
            <person name="Palva A."/>
            <person name="Lucas S."/>
            <person name="Copeland A."/>
            <person name="Lapidus A."/>
            <person name="Glavina Del Rio T."/>
            <person name="Dalin E."/>
            <person name="Tice H."/>
            <person name="Bruce D."/>
            <person name="Goodwin L."/>
            <person name="Pitluck S."/>
            <person name="Chertkov O."/>
            <person name="Larimer F.W."/>
            <person name="Land M.L."/>
            <person name="Hauser L."/>
            <person name="Brettin T.S."/>
            <person name="Detter J.C."/>
            <person name="Han S."/>
            <person name="de Vos W.M."/>
            <person name="Janssen P.H."/>
            <person name="Smidt H."/>
        </authorList>
    </citation>
    <scope>NUCLEOTIDE SEQUENCE [LARGE SCALE GENOMIC DNA]</scope>
    <source>
        <strain evidence="9 10">Ellin514</strain>
    </source>
</reference>
<dbReference type="InterPro" id="IPR042094">
    <property type="entry name" value="T2SS_GspF_sf"/>
</dbReference>
<keyword evidence="5 7" id="KW-1133">Transmembrane helix</keyword>
<dbReference type="Pfam" id="PF00482">
    <property type="entry name" value="T2SSF"/>
    <property type="match status" value="2"/>
</dbReference>
<feature type="transmembrane region" description="Helical" evidence="7">
    <location>
        <begin position="144"/>
        <end position="166"/>
    </location>
</feature>
<comment type="caution">
    <text evidence="9">The sequence shown here is derived from an EMBL/GenBank/DDBJ whole genome shotgun (WGS) entry which is preliminary data.</text>
</comment>
<feature type="transmembrane region" description="Helical" evidence="7">
    <location>
        <begin position="198"/>
        <end position="218"/>
    </location>
</feature>
<evidence type="ECO:0000256" key="6">
    <source>
        <dbReference type="ARBA" id="ARBA00023136"/>
    </source>
</evidence>
<dbReference type="Gene3D" id="1.20.81.30">
    <property type="entry name" value="Type II secretion system (T2SS), domain F"/>
    <property type="match status" value="2"/>
</dbReference>
<feature type="domain" description="Type II secretion system protein GspF" evidence="8">
    <location>
        <begin position="253"/>
        <end position="373"/>
    </location>
</feature>
<dbReference type="RefSeq" id="WP_007418908.1">
    <property type="nucleotide sequence ID" value="NZ_ABOX02000089.1"/>
</dbReference>
<evidence type="ECO:0000256" key="7">
    <source>
        <dbReference type="SAM" id="Phobius"/>
    </source>
</evidence>
<accession>B9XSX5</accession>
<feature type="transmembrane region" description="Helical" evidence="7">
    <location>
        <begin position="12"/>
        <end position="36"/>
    </location>
</feature>
<comment type="subcellular location">
    <subcellularLocation>
        <location evidence="1">Cell membrane</location>
        <topology evidence="1">Multi-pass membrane protein</topology>
    </subcellularLocation>
</comment>
<comment type="similarity">
    <text evidence="2">Belongs to the GSP F family.</text>
</comment>
<gene>
    <name evidence="9" type="ORF">Cflav_PD0094</name>
</gene>
<evidence type="ECO:0000256" key="3">
    <source>
        <dbReference type="ARBA" id="ARBA00022475"/>
    </source>
</evidence>
<evidence type="ECO:0000256" key="5">
    <source>
        <dbReference type="ARBA" id="ARBA00022989"/>
    </source>
</evidence>
<dbReference type="InterPro" id="IPR018076">
    <property type="entry name" value="T2SS_GspF_dom"/>
</dbReference>
<name>B9XSX5_PEDPL</name>
<evidence type="ECO:0000313" key="9">
    <source>
        <dbReference type="EMBL" id="EEF57059.1"/>
    </source>
</evidence>
<dbReference type="EMBL" id="ABOX02000089">
    <property type="protein sequence ID" value="EEF57059.1"/>
    <property type="molecule type" value="Genomic_DNA"/>
</dbReference>
<dbReference type="PANTHER" id="PTHR30012:SF0">
    <property type="entry name" value="TYPE II SECRETION SYSTEM PROTEIN F-RELATED"/>
    <property type="match status" value="1"/>
</dbReference>
<dbReference type="InterPro" id="IPR003004">
    <property type="entry name" value="GspF/PilC"/>
</dbReference>
<dbReference type="STRING" id="320771.Cflav_PD0094"/>
<proteinExistence type="inferred from homology"/>
<feature type="domain" description="Type II secretion system protein GspF" evidence="8">
    <location>
        <begin position="49"/>
        <end position="172"/>
    </location>
</feature>
<keyword evidence="6 7" id="KW-0472">Membrane</keyword>